<evidence type="ECO:0000313" key="4">
    <source>
        <dbReference type="Proteomes" id="UP000202440"/>
    </source>
</evidence>
<feature type="signal peptide" evidence="1">
    <location>
        <begin position="1"/>
        <end position="22"/>
    </location>
</feature>
<feature type="domain" description="ABC-type glycine betaine transport system substrate-binding" evidence="2">
    <location>
        <begin position="25"/>
        <end position="277"/>
    </location>
</feature>
<dbReference type="EMBL" id="CP022530">
    <property type="protein sequence ID" value="ASP40267.1"/>
    <property type="molecule type" value="Genomic_DNA"/>
</dbReference>
<dbReference type="AlphaFoldDB" id="A0A222FML2"/>
<keyword evidence="4" id="KW-1185">Reference proteome</keyword>
<dbReference type="KEGG" id="bsan:CHH28_16985"/>
<reference evidence="3 4" key="1">
    <citation type="submission" date="2017-07" db="EMBL/GenBank/DDBJ databases">
        <title>Annotated genome sequence of Bacterioplanes sanyensis isolated from Red Sea.</title>
        <authorList>
            <person name="Rehman Z.U."/>
        </authorList>
    </citation>
    <scope>NUCLEOTIDE SEQUENCE [LARGE SCALE GENOMIC DNA]</scope>
    <source>
        <strain evidence="3 4">NV9</strain>
    </source>
</reference>
<dbReference type="InterPro" id="IPR007210">
    <property type="entry name" value="ABC_Gly_betaine_transp_sub-bd"/>
</dbReference>
<sequence>MRGCIMRNWCLLLWFVTALSWAECKTVNFGLVDWTDLRATTAVASELLQELGYRPRQNEMEVATIYEQLAAGKLDAYLGLWLPSGQAQVDPYIAKRQVELLAKNIPQARYSIAVPEYVYQAGVRSIDDIGQHRQQFAGRLHGLEQGNSANKYLRGLIDSNQHQLGGFNLIELPESLMLRQVNRYHKDQQWVAFLAWEPHPMNEMYQVKYLSGAEDHFGPNTGLSSVHTMVRAGYSQECANVTNLLRQIQIPAEQVAGIMDMIVNQFVPAERAARQWMFTHPHLVTAWLDGVTREDGTPIDMDALIASMELRIGN</sequence>
<accession>A0A222FML2</accession>
<gene>
    <name evidence="3" type="ORF">CHH28_16985</name>
</gene>
<dbReference type="Pfam" id="PF04069">
    <property type="entry name" value="OpuAC"/>
    <property type="match status" value="1"/>
</dbReference>
<dbReference type="Proteomes" id="UP000202440">
    <property type="component" value="Chromosome"/>
</dbReference>
<proteinExistence type="predicted"/>
<organism evidence="3 4">
    <name type="scientific">Bacterioplanes sanyensis</name>
    <dbReference type="NCBI Taxonomy" id="1249553"/>
    <lineage>
        <taxon>Bacteria</taxon>
        <taxon>Pseudomonadati</taxon>
        <taxon>Pseudomonadota</taxon>
        <taxon>Gammaproteobacteria</taxon>
        <taxon>Oceanospirillales</taxon>
        <taxon>Oceanospirillaceae</taxon>
        <taxon>Bacterioplanes</taxon>
    </lineage>
</organism>
<dbReference type="GO" id="GO:0022857">
    <property type="term" value="F:transmembrane transporter activity"/>
    <property type="evidence" value="ECO:0007669"/>
    <property type="project" value="InterPro"/>
</dbReference>
<evidence type="ECO:0000259" key="2">
    <source>
        <dbReference type="Pfam" id="PF04069"/>
    </source>
</evidence>
<evidence type="ECO:0000313" key="3">
    <source>
        <dbReference type="EMBL" id="ASP40267.1"/>
    </source>
</evidence>
<name>A0A222FML2_9GAMM</name>
<dbReference type="Gene3D" id="3.40.190.10">
    <property type="entry name" value="Periplasmic binding protein-like II"/>
    <property type="match status" value="1"/>
</dbReference>
<feature type="chain" id="PRO_5013143919" evidence="1">
    <location>
        <begin position="23"/>
        <end position="314"/>
    </location>
</feature>
<keyword evidence="1" id="KW-0732">Signal</keyword>
<dbReference type="GO" id="GO:0043190">
    <property type="term" value="C:ATP-binding cassette (ABC) transporter complex"/>
    <property type="evidence" value="ECO:0007669"/>
    <property type="project" value="InterPro"/>
</dbReference>
<evidence type="ECO:0000256" key="1">
    <source>
        <dbReference type="SAM" id="SignalP"/>
    </source>
</evidence>
<dbReference type="SUPFAM" id="SSF53850">
    <property type="entry name" value="Periplasmic binding protein-like II"/>
    <property type="match status" value="1"/>
</dbReference>
<dbReference type="Gene3D" id="3.40.190.100">
    <property type="entry name" value="Glycine betaine-binding periplasmic protein, domain 2"/>
    <property type="match status" value="1"/>
</dbReference>
<protein>
    <submittedName>
        <fullName evidence="3">Glycine/betaine ABC transporter substrate-binding protein</fullName>
    </submittedName>
</protein>